<evidence type="ECO:0000256" key="2">
    <source>
        <dbReference type="ARBA" id="ARBA00004141"/>
    </source>
</evidence>
<evidence type="ECO:0000256" key="14">
    <source>
        <dbReference type="ARBA" id="ARBA00040841"/>
    </source>
</evidence>
<evidence type="ECO:0000256" key="7">
    <source>
        <dbReference type="ARBA" id="ARBA00022679"/>
    </source>
</evidence>
<evidence type="ECO:0000313" key="18">
    <source>
        <dbReference type="EMBL" id="MBU5672142.1"/>
    </source>
</evidence>
<keyword evidence="19" id="KW-1185">Reference proteome</keyword>
<comment type="catalytic activity">
    <reaction evidence="1">
        <text>ATP + protein L-histidine = ADP + protein N-phospho-L-histidine.</text>
        <dbReference type="EC" id="2.7.13.3"/>
    </reaction>
</comment>
<comment type="subcellular location">
    <subcellularLocation>
        <location evidence="3">Cell membrane</location>
    </subcellularLocation>
    <subcellularLocation>
        <location evidence="2">Membrane</location>
        <topology evidence="2">Multi-pass membrane protein</topology>
    </subcellularLocation>
</comment>
<evidence type="ECO:0000256" key="3">
    <source>
        <dbReference type="ARBA" id="ARBA00004236"/>
    </source>
</evidence>
<evidence type="ECO:0000256" key="5">
    <source>
        <dbReference type="ARBA" id="ARBA00022475"/>
    </source>
</evidence>
<reference evidence="18 19" key="1">
    <citation type="submission" date="2021-06" db="EMBL/GenBank/DDBJ databases">
        <authorList>
            <person name="Sun Q."/>
            <person name="Li D."/>
        </authorList>
    </citation>
    <scope>NUCLEOTIDE SEQUENCE [LARGE SCALE GENOMIC DNA]</scope>
    <source>
        <strain evidence="18 19">MSJ-6</strain>
    </source>
</reference>
<keyword evidence="5" id="KW-1003">Cell membrane</keyword>
<dbReference type="SMART" id="SM00304">
    <property type="entry name" value="HAMP"/>
    <property type="match status" value="1"/>
</dbReference>
<dbReference type="PROSITE" id="PS50885">
    <property type="entry name" value="HAMP"/>
    <property type="match status" value="1"/>
</dbReference>
<feature type="transmembrane region" description="Helical" evidence="15">
    <location>
        <begin position="6"/>
        <end position="29"/>
    </location>
</feature>
<dbReference type="RefSeq" id="WP_216478679.1">
    <property type="nucleotide sequence ID" value="NZ_JAHLQJ010000007.1"/>
</dbReference>
<evidence type="ECO:0000256" key="15">
    <source>
        <dbReference type="SAM" id="Phobius"/>
    </source>
</evidence>
<evidence type="ECO:0000256" key="8">
    <source>
        <dbReference type="ARBA" id="ARBA00022741"/>
    </source>
</evidence>
<dbReference type="SMART" id="SM00388">
    <property type="entry name" value="HisKA"/>
    <property type="match status" value="1"/>
</dbReference>
<accession>A0ABS6FPK7</accession>
<dbReference type="Pfam" id="PF02518">
    <property type="entry name" value="HATPase_c"/>
    <property type="match status" value="1"/>
</dbReference>
<evidence type="ECO:0000256" key="6">
    <source>
        <dbReference type="ARBA" id="ARBA00022553"/>
    </source>
</evidence>
<dbReference type="EC" id="2.7.13.3" evidence="4"/>
<evidence type="ECO:0000313" key="19">
    <source>
        <dbReference type="Proteomes" id="UP000743001"/>
    </source>
</evidence>
<evidence type="ECO:0000256" key="4">
    <source>
        <dbReference type="ARBA" id="ARBA00012438"/>
    </source>
</evidence>
<evidence type="ECO:0000256" key="13">
    <source>
        <dbReference type="ARBA" id="ARBA00037219"/>
    </source>
</evidence>
<dbReference type="PANTHER" id="PTHR45528:SF11">
    <property type="entry name" value="HISTIDINE KINASE"/>
    <property type="match status" value="1"/>
</dbReference>
<evidence type="ECO:0000259" key="17">
    <source>
        <dbReference type="PROSITE" id="PS50885"/>
    </source>
</evidence>
<evidence type="ECO:0000256" key="11">
    <source>
        <dbReference type="ARBA" id="ARBA00023026"/>
    </source>
</evidence>
<evidence type="ECO:0000256" key="12">
    <source>
        <dbReference type="ARBA" id="ARBA00023136"/>
    </source>
</evidence>
<dbReference type="PANTHER" id="PTHR45528">
    <property type="entry name" value="SENSOR HISTIDINE KINASE CPXA"/>
    <property type="match status" value="1"/>
</dbReference>
<gene>
    <name evidence="18" type="ORF">KQJ23_09940</name>
</gene>
<dbReference type="EMBL" id="JAHLQJ010000007">
    <property type="protein sequence ID" value="MBU5672142.1"/>
    <property type="molecule type" value="Genomic_DNA"/>
</dbReference>
<evidence type="ECO:0000256" key="9">
    <source>
        <dbReference type="ARBA" id="ARBA00022777"/>
    </source>
</evidence>
<feature type="domain" description="Histidine kinase" evidence="16">
    <location>
        <begin position="238"/>
        <end position="453"/>
    </location>
</feature>
<feature type="transmembrane region" description="Helical" evidence="15">
    <location>
        <begin position="163"/>
        <end position="184"/>
    </location>
</feature>
<dbReference type="Pfam" id="PF00512">
    <property type="entry name" value="HisKA"/>
    <property type="match status" value="1"/>
</dbReference>
<comment type="caution">
    <text evidence="18">The sequence shown here is derived from an EMBL/GenBank/DDBJ whole genome shotgun (WGS) entry which is preliminary data.</text>
</comment>
<keyword evidence="6" id="KW-0597">Phosphoprotein</keyword>
<dbReference type="Pfam" id="PF00672">
    <property type="entry name" value="HAMP"/>
    <property type="match status" value="1"/>
</dbReference>
<dbReference type="CDD" id="cd00075">
    <property type="entry name" value="HATPase"/>
    <property type="match status" value="1"/>
</dbReference>
<evidence type="ECO:0000259" key="16">
    <source>
        <dbReference type="PROSITE" id="PS50109"/>
    </source>
</evidence>
<keyword evidence="10" id="KW-0067">ATP-binding</keyword>
<keyword evidence="15" id="KW-0812">Transmembrane</keyword>
<keyword evidence="8" id="KW-0547">Nucleotide-binding</keyword>
<sequence>MIKSLYVRLVLTFFAAVLVSLIVGFLITIQLYNDQVTKIFEETLISSGKTIIDSYRKSSPDNRDVLIQGMRALPNYSIRLFDPEGKPLHETVHTLYDKLHVSSEQLKTVLGGGVYRSEQEEEFKNAKVGLPFMIEGKPYALFLTPNADEFIYVIAILLRTEVLIVLCLGSLLIMVSAIFIVKPIKRLTHATRRMGRGDFSIRLQTKSVDEIGQLTQSFNRMAQELGALDQLRRQFVSDVSHEMQTPLQSIIGFTHALKQKKLDDAGRLRLLTIIEEESNRLSRLTADLLQLSSLESEHSKLEISAYRLDEQLRNVLIVLEPQWSAKKIEIELLSDELFISADEDKLNQLWTNLIGNAIKFTGERGSVQVYTAVRQHHIEISIADSGQGIPSEEISYIFKPFYKVDKSRNRSIPGNGIGLSVVKRIVDLHSGDIQVTSEEGVGTTVKIILPQDRSSTQ</sequence>
<evidence type="ECO:0000256" key="10">
    <source>
        <dbReference type="ARBA" id="ARBA00022840"/>
    </source>
</evidence>
<protein>
    <recommendedName>
        <fullName evidence="14">Heme sensor protein HssS</fullName>
        <ecNumber evidence="4">2.7.13.3</ecNumber>
    </recommendedName>
</protein>
<dbReference type="SMART" id="SM00387">
    <property type="entry name" value="HATPase_c"/>
    <property type="match status" value="1"/>
</dbReference>
<dbReference type="InterPro" id="IPR003594">
    <property type="entry name" value="HATPase_dom"/>
</dbReference>
<dbReference type="CDD" id="cd00082">
    <property type="entry name" value="HisKA"/>
    <property type="match status" value="1"/>
</dbReference>
<proteinExistence type="predicted"/>
<dbReference type="InterPro" id="IPR005467">
    <property type="entry name" value="His_kinase_dom"/>
</dbReference>
<dbReference type="GO" id="GO:0016301">
    <property type="term" value="F:kinase activity"/>
    <property type="evidence" value="ECO:0007669"/>
    <property type="project" value="UniProtKB-KW"/>
</dbReference>
<keyword evidence="11" id="KW-0843">Virulence</keyword>
<dbReference type="PROSITE" id="PS50109">
    <property type="entry name" value="HIS_KIN"/>
    <property type="match status" value="1"/>
</dbReference>
<organism evidence="18 19">
    <name type="scientific">Paenibacillus brevis</name>
    <dbReference type="NCBI Taxonomy" id="2841508"/>
    <lineage>
        <taxon>Bacteria</taxon>
        <taxon>Bacillati</taxon>
        <taxon>Bacillota</taxon>
        <taxon>Bacilli</taxon>
        <taxon>Bacillales</taxon>
        <taxon>Paenibacillaceae</taxon>
        <taxon>Paenibacillus</taxon>
    </lineage>
</organism>
<comment type="function">
    <text evidence="13">Member of the two-component regulatory system HssS/HssR involved in intracellular heme homeostasis and tempering of staphylococcal virulence. HssS functions as a heme sensor histidine kinase which is autophosphorylated at a histidine residue and transfers its phosphate group to an aspartate residue of HssR. HssR/HssS activates the expression of hrtAB, an efflux pump, in response to extracellular heme, hemin, hemoglobin or blood.</text>
</comment>
<keyword evidence="12 15" id="KW-0472">Membrane</keyword>
<dbReference type="InterPro" id="IPR003660">
    <property type="entry name" value="HAMP_dom"/>
</dbReference>
<keyword evidence="15" id="KW-1133">Transmembrane helix</keyword>
<dbReference type="InterPro" id="IPR050398">
    <property type="entry name" value="HssS/ArlS-like"/>
</dbReference>
<dbReference type="Proteomes" id="UP000743001">
    <property type="component" value="Unassembled WGS sequence"/>
</dbReference>
<dbReference type="CDD" id="cd06225">
    <property type="entry name" value="HAMP"/>
    <property type="match status" value="1"/>
</dbReference>
<feature type="domain" description="HAMP" evidence="17">
    <location>
        <begin position="178"/>
        <end position="230"/>
    </location>
</feature>
<evidence type="ECO:0000256" key="1">
    <source>
        <dbReference type="ARBA" id="ARBA00000085"/>
    </source>
</evidence>
<dbReference type="InterPro" id="IPR003661">
    <property type="entry name" value="HisK_dim/P_dom"/>
</dbReference>
<keyword evidence="7" id="KW-0808">Transferase</keyword>
<name>A0ABS6FPK7_9BACL</name>
<keyword evidence="9 18" id="KW-0418">Kinase</keyword>